<evidence type="ECO:0000313" key="3">
    <source>
        <dbReference type="Proteomes" id="UP000254508"/>
    </source>
</evidence>
<keyword evidence="3" id="KW-1185">Reference proteome</keyword>
<reference evidence="3" key="1">
    <citation type="submission" date="2018-07" db="EMBL/GenBank/DDBJ databases">
        <title>Genome sequence of Erythrobacter strain YH-07, an antagonistic bacterium isolated from Yellow Sea.</title>
        <authorList>
            <person name="Tang T."/>
            <person name="Liu Q."/>
            <person name="Sun X."/>
        </authorList>
    </citation>
    <scope>NUCLEOTIDE SEQUENCE [LARGE SCALE GENOMIC DNA]</scope>
    <source>
        <strain evidence="3">YH-07</strain>
    </source>
</reference>
<evidence type="ECO:0000313" key="2">
    <source>
        <dbReference type="EMBL" id="AXK42042.1"/>
    </source>
</evidence>
<dbReference type="EMBL" id="CP031357">
    <property type="protein sequence ID" value="AXK42042.1"/>
    <property type="molecule type" value="Genomic_DNA"/>
</dbReference>
<feature type="transmembrane region" description="Helical" evidence="1">
    <location>
        <begin position="108"/>
        <end position="130"/>
    </location>
</feature>
<protein>
    <submittedName>
        <fullName evidence="2">Uncharacterized protein</fullName>
    </submittedName>
</protein>
<dbReference type="AlphaFoldDB" id="A0A345YDP0"/>
<proteinExistence type="predicted"/>
<keyword evidence="1" id="KW-0472">Membrane</keyword>
<feature type="transmembrane region" description="Helical" evidence="1">
    <location>
        <begin position="42"/>
        <end position="63"/>
    </location>
</feature>
<sequence>MANGARILPSAIALLLFVCAFLIGNALSLLHQGEDQYWFGKLVVWSGRAAILACVTSALLAYFSRKAAQWTSWAALVLASPIAIVTIFPNAWCVFLQCSGAYWEIAPLQWAGMLLLLPQVLALIILAWLARL</sequence>
<dbReference type="Proteomes" id="UP000254508">
    <property type="component" value="Chromosome"/>
</dbReference>
<dbReference type="KEGG" id="err:DVR09_06530"/>
<organism evidence="2 3">
    <name type="scientific">Erythrobacter aureus</name>
    <dbReference type="NCBI Taxonomy" id="2182384"/>
    <lineage>
        <taxon>Bacteria</taxon>
        <taxon>Pseudomonadati</taxon>
        <taxon>Pseudomonadota</taxon>
        <taxon>Alphaproteobacteria</taxon>
        <taxon>Sphingomonadales</taxon>
        <taxon>Erythrobacteraceae</taxon>
        <taxon>Erythrobacter/Porphyrobacter group</taxon>
        <taxon>Erythrobacter</taxon>
    </lineage>
</organism>
<gene>
    <name evidence="2" type="ORF">DVR09_06530</name>
</gene>
<keyword evidence="1" id="KW-0812">Transmembrane</keyword>
<feature type="transmembrane region" description="Helical" evidence="1">
    <location>
        <begin position="70"/>
        <end position="88"/>
    </location>
</feature>
<accession>A0A345YDP0</accession>
<evidence type="ECO:0000256" key="1">
    <source>
        <dbReference type="SAM" id="Phobius"/>
    </source>
</evidence>
<name>A0A345YDP0_9SPHN</name>
<keyword evidence="1" id="KW-1133">Transmembrane helix</keyword>
<dbReference type="RefSeq" id="WP_115416228.1">
    <property type="nucleotide sequence ID" value="NZ_CP031357.1"/>
</dbReference>